<keyword evidence="1" id="KW-0812">Transmembrane</keyword>
<feature type="transmembrane region" description="Helical" evidence="1">
    <location>
        <begin position="105"/>
        <end position="124"/>
    </location>
</feature>
<dbReference type="EMBL" id="JBHRYC010000026">
    <property type="protein sequence ID" value="MFC3637088.1"/>
    <property type="molecule type" value="Genomic_DNA"/>
</dbReference>
<reference evidence="3" key="1">
    <citation type="journal article" date="2019" name="Int. J. Syst. Evol. Microbiol.">
        <title>The Global Catalogue of Microorganisms (GCM) 10K type strain sequencing project: providing services to taxonomists for standard genome sequencing and annotation.</title>
        <authorList>
            <consortium name="The Broad Institute Genomics Platform"/>
            <consortium name="The Broad Institute Genome Sequencing Center for Infectious Disease"/>
            <person name="Wu L."/>
            <person name="Ma J."/>
        </authorList>
    </citation>
    <scope>NUCLEOTIDE SEQUENCE [LARGE SCALE GENOMIC DNA]</scope>
    <source>
        <strain evidence="3">KCTC 42282</strain>
    </source>
</reference>
<accession>A0ABV7UES7</accession>
<feature type="transmembrane region" description="Helical" evidence="1">
    <location>
        <begin position="144"/>
        <end position="168"/>
    </location>
</feature>
<dbReference type="Proteomes" id="UP001595704">
    <property type="component" value="Unassembled WGS sequence"/>
</dbReference>
<feature type="transmembrane region" description="Helical" evidence="1">
    <location>
        <begin position="76"/>
        <end position="93"/>
    </location>
</feature>
<keyword evidence="3" id="KW-1185">Reference proteome</keyword>
<keyword evidence="1" id="KW-0472">Membrane</keyword>
<keyword evidence="1" id="KW-1133">Transmembrane helix</keyword>
<evidence type="ECO:0000313" key="2">
    <source>
        <dbReference type="EMBL" id="MFC3637088.1"/>
    </source>
</evidence>
<comment type="caution">
    <text evidence="2">The sequence shown here is derived from an EMBL/GenBank/DDBJ whole genome shotgun (WGS) entry which is preliminary data.</text>
</comment>
<gene>
    <name evidence="2" type="ORF">ACFONL_06780</name>
</gene>
<evidence type="ECO:0000313" key="3">
    <source>
        <dbReference type="Proteomes" id="UP001595704"/>
    </source>
</evidence>
<proteinExistence type="predicted"/>
<dbReference type="RefSeq" id="WP_191317989.1">
    <property type="nucleotide sequence ID" value="NZ_BNCG01000002.1"/>
</dbReference>
<evidence type="ECO:0000256" key="1">
    <source>
        <dbReference type="SAM" id="Phobius"/>
    </source>
</evidence>
<protein>
    <submittedName>
        <fullName evidence="2">DUF2628 domain-containing protein</fullName>
    </submittedName>
</protein>
<organism evidence="2 3">
    <name type="scientific">Camelimonas fluminis</name>
    <dbReference type="NCBI Taxonomy" id="1576911"/>
    <lineage>
        <taxon>Bacteria</taxon>
        <taxon>Pseudomonadati</taxon>
        <taxon>Pseudomonadota</taxon>
        <taxon>Alphaproteobacteria</taxon>
        <taxon>Hyphomicrobiales</taxon>
        <taxon>Chelatococcaceae</taxon>
        <taxon>Camelimonas</taxon>
    </lineage>
</organism>
<dbReference type="Pfam" id="PF10947">
    <property type="entry name" value="DUF2628"/>
    <property type="match status" value="1"/>
</dbReference>
<dbReference type="InterPro" id="IPR024399">
    <property type="entry name" value="DUF2628"/>
</dbReference>
<name>A0ABV7UES7_9HYPH</name>
<sequence length="253" mass="27083">MTETPTPVVASSTSAASLYDGGRIRAVVGPNAHIFMGRWVRMLERAGSTAWQVVWRPSLNWPALFLGSMWFFYRKLYVAGVASVLIMMAIDLARPLLGLPPGLELLPQIGFSLFANAFYLRRALAIANRHDNDADRASAGGVSWPAAIFCTLGACAAFALTTSVAASLRSGGGSPMELAQRCADSRMLAALRTTSPKQWTGSAAPRPTRVHLRITPAGEARCEATFRDGAGGSFTLRYLLPPPGQESSVTLLD</sequence>